<organism evidence="6 7">
    <name type="scientific">Spodoptera frugiperda</name>
    <name type="common">Fall armyworm</name>
    <dbReference type="NCBI Taxonomy" id="7108"/>
    <lineage>
        <taxon>Eukaryota</taxon>
        <taxon>Metazoa</taxon>
        <taxon>Ecdysozoa</taxon>
        <taxon>Arthropoda</taxon>
        <taxon>Hexapoda</taxon>
        <taxon>Insecta</taxon>
        <taxon>Pterygota</taxon>
        <taxon>Neoptera</taxon>
        <taxon>Endopterygota</taxon>
        <taxon>Lepidoptera</taxon>
        <taxon>Glossata</taxon>
        <taxon>Ditrysia</taxon>
        <taxon>Noctuoidea</taxon>
        <taxon>Noctuidae</taxon>
        <taxon>Amphipyrinae</taxon>
        <taxon>Spodoptera</taxon>
    </lineage>
</organism>
<feature type="region of interest" description="Disordered" evidence="3">
    <location>
        <begin position="816"/>
        <end position="875"/>
    </location>
</feature>
<feature type="region of interest" description="Disordered" evidence="3">
    <location>
        <begin position="1430"/>
        <end position="1484"/>
    </location>
</feature>
<sequence length="1541" mass="170045">MTERGDVNRMLGPPPRLGLKAASPGVAGADEDCNSNTSLTGSQHSHDDIDAHCDNSGYLWFLDYNPIFRDGSCHHTSVLSSVSASYKGISDLTSRFEFTSRYNDIARDLDANLAEADMESFRTEDIHALLMTANLPHDAIIDDRTHDGEESVGSINTMSICKSELLFSPVKEGVHGVHFSVDSLDCELPSEQDLILTCQANKDNYTIAFEGSLTTYSEDSECVEPAVNQKHDKLGEEETLILDNDERTRRNLELLERCKKLTNKLTTSMARSDLGLTTWSKLKKQTSQSPLRRHPSGNNNEGSNEATDVTDDNMSNSVIKSQSLPNLYRRKLMNSSINSAALSNSTVDSFTVNQRLMGTPMCMKVYDVSQHRSQGSQHSEPMSTSSTDNQTSSDKSQPKQTFSLVKLFMKQKSMSNDGIVSMDQMDRSECWPSSSGGESGESMGEQKLVDSKTAISERPQIDLPSTAVEEVSSVVYEEIQTVNPYNNRVYDEVLIEEEETGDGSKLSDSESNLYATVNKPHIKRTNLNIMNSPSRMRTNRKSCSSQSSATSVSISSCSESDGTQITKMNRLLQREPCDHKSTSTHLETDTIDKSIQTSSMQLSNMSQKEIFKVVEPSFLEKLKEGDCEKPVFVLYPSYTLPDISFLNGRPNIYLNPLKVNISPRSSESKKNRLQVKGKRPFSCNDLEMLKKKGLGHIKDWDSLNFLLPTECKQLLSEVPELMQHMKEKEGTQKCGDKYCSASPASRSKNRPTSCDCNNLVGNTTTVSSSSSTATQPSSGYRGSSTMLTDSSAQNSPAPAGNFNPLFVYRYDSATSSEASGVNNEGQRINPNIPKRSLSLADQTRIPKQGELAPPRPPLPKSILRKSMDKTRKSSTHTKRYSMFEMDDLIQDPVVCMTAATEHKTKRRSLQEPYYLQNQTMDYRKNNDIAAKRLSQQFLDAAEKDADYNEYYPDEGVGTESSLESGKSNELKFHRPHTPPLPKPRTKQMEYTEFPPPGALISSADLQQLEEFLKHSGFNCLNMDEWDQNQVQKGKNLAEIPICEEAEVSPDEFGSPIHHDARGKYDVIDVSQKRALVSNVTDAVEMLIQHFSSATDQAELAFLGDSKESPACAKIALNALCPALYAIFRDGLKENIETSFGAVNNSVWQMVEATARQGPITKSLNELVLRINSEDAVTEGLVKFNAFILGLLNAQSVDAWVSYIRTRESILAKHYSPDSLILAGCVGEPRCRALLDTLLASLEPLKLLPFSLDLMFEMRELHRSFKKIESDMRAASRLECSGEEHWRPGSASSGASGNTGNGSGNSGGKFRRLQLKWEMLSNAESPVTPSGETSPAAARGSKIPRPVSSPVRPVAPTLQSPAKTTHRGIPVPVRKGTSPTTTTPRASTARAGTTNKKPPQAANRVIPETTAKRPEVKPRVQNVAVCNTTNVKRTPTSRVDGAGHGGAAPRPSSLPYGRTPPPAAPRRAASSSAARAHHAPTQQKNKYVRTLWHRLPSDSGHLAFNEGERLRLILEVDDQYLLCCRGEQKGLVPRDAVLLEDF</sequence>
<dbReference type="InterPro" id="IPR004012">
    <property type="entry name" value="Run_dom"/>
</dbReference>
<protein>
    <submittedName>
        <fullName evidence="7">Uncharacterized protein LOC118269872 isoform X25</fullName>
    </submittedName>
</protein>
<feature type="region of interest" description="Disordered" evidence="3">
    <location>
        <begin position="1322"/>
        <end position="1400"/>
    </location>
</feature>
<keyword evidence="1 2" id="KW-0728">SH3 domain</keyword>
<dbReference type="GeneID" id="118269872"/>
<proteinExistence type="predicted"/>
<dbReference type="Gene3D" id="1.20.58.900">
    <property type="match status" value="1"/>
</dbReference>
<feature type="region of interest" description="Disordered" evidence="3">
    <location>
        <begin position="532"/>
        <end position="560"/>
    </location>
</feature>
<feature type="region of interest" description="Disordered" evidence="3">
    <location>
        <begin position="279"/>
        <end position="322"/>
    </location>
</feature>
<feature type="compositionally biased region" description="Low complexity" evidence="3">
    <location>
        <begin position="383"/>
        <end position="395"/>
    </location>
</feature>
<gene>
    <name evidence="7" type="primary">LOC118269872</name>
</gene>
<dbReference type="CDD" id="cd17685">
    <property type="entry name" value="RUN_RUSC"/>
    <property type="match status" value="1"/>
</dbReference>
<evidence type="ECO:0000256" key="2">
    <source>
        <dbReference type="PROSITE-ProRule" id="PRU00192"/>
    </source>
</evidence>
<feature type="compositionally biased region" description="Low complexity" evidence="3">
    <location>
        <begin position="763"/>
        <end position="778"/>
    </location>
</feature>
<feature type="compositionally biased region" description="Polar residues" evidence="3">
    <location>
        <begin position="780"/>
        <end position="796"/>
    </location>
</feature>
<dbReference type="PROSITE" id="PS50826">
    <property type="entry name" value="RUN"/>
    <property type="match status" value="1"/>
</dbReference>
<dbReference type="SUPFAM" id="SSF50044">
    <property type="entry name" value="SH3-domain"/>
    <property type="match status" value="1"/>
</dbReference>
<keyword evidence="6" id="KW-1185">Reference proteome</keyword>
<evidence type="ECO:0000313" key="7">
    <source>
        <dbReference type="RefSeq" id="XP_050563037.1"/>
    </source>
</evidence>
<feature type="region of interest" description="Disordered" evidence="3">
    <location>
        <begin position="727"/>
        <end position="798"/>
    </location>
</feature>
<dbReference type="InterPro" id="IPR001452">
    <property type="entry name" value="SH3_domain"/>
</dbReference>
<dbReference type="PANTHER" id="PTHR15591:SF13">
    <property type="entry name" value="RUN DOMAIN-CONTAINING PROTEIN"/>
    <property type="match status" value="1"/>
</dbReference>
<dbReference type="SUPFAM" id="SSF140741">
    <property type="entry name" value="RUN domain-like"/>
    <property type="match status" value="1"/>
</dbReference>
<dbReference type="RefSeq" id="XP_050563037.1">
    <property type="nucleotide sequence ID" value="XM_050707080.1"/>
</dbReference>
<name>A0A9R0EBS3_SPOFR</name>
<feature type="compositionally biased region" description="Low complexity" evidence="3">
    <location>
        <begin position="1464"/>
        <end position="1473"/>
    </location>
</feature>
<dbReference type="Pfam" id="PF02759">
    <property type="entry name" value="RUN"/>
    <property type="match status" value="1"/>
</dbReference>
<dbReference type="SMART" id="SM00593">
    <property type="entry name" value="RUN"/>
    <property type="match status" value="1"/>
</dbReference>
<feature type="compositionally biased region" description="Polar residues" evidence="3">
    <location>
        <begin position="371"/>
        <end position="382"/>
    </location>
</feature>
<evidence type="ECO:0000259" key="5">
    <source>
        <dbReference type="PROSITE" id="PS50826"/>
    </source>
</evidence>
<evidence type="ECO:0000313" key="6">
    <source>
        <dbReference type="Proteomes" id="UP000829999"/>
    </source>
</evidence>
<feature type="compositionally biased region" description="Low complexity" evidence="3">
    <location>
        <begin position="1343"/>
        <end position="1353"/>
    </location>
</feature>
<feature type="domain" description="SH3" evidence="4">
    <location>
        <begin position="1482"/>
        <end position="1541"/>
    </location>
</feature>
<feature type="compositionally biased region" description="Low complexity" evidence="3">
    <location>
        <begin position="542"/>
        <end position="560"/>
    </location>
</feature>
<dbReference type="InterPro" id="IPR036028">
    <property type="entry name" value="SH3-like_dom_sf"/>
</dbReference>
<feature type="compositionally biased region" description="Polar residues" evidence="3">
    <location>
        <begin position="742"/>
        <end position="762"/>
    </location>
</feature>
<feature type="domain" description="RUN" evidence="5">
    <location>
        <begin position="1110"/>
        <end position="1256"/>
    </location>
</feature>
<feature type="compositionally biased region" description="Low complexity" evidence="3">
    <location>
        <begin position="430"/>
        <end position="445"/>
    </location>
</feature>
<feature type="compositionally biased region" description="Gly residues" evidence="3">
    <location>
        <begin position="1296"/>
        <end position="1306"/>
    </location>
</feature>
<dbReference type="InterPro" id="IPR037213">
    <property type="entry name" value="Run_dom_sf"/>
</dbReference>
<dbReference type="Proteomes" id="UP000829999">
    <property type="component" value="Chromosome 30"/>
</dbReference>
<feature type="region of interest" description="Disordered" evidence="3">
    <location>
        <begin position="1278"/>
        <end position="1308"/>
    </location>
</feature>
<dbReference type="PROSITE" id="PS50002">
    <property type="entry name" value="SH3"/>
    <property type="match status" value="1"/>
</dbReference>
<feature type="compositionally biased region" description="Low complexity" evidence="3">
    <location>
        <begin position="1375"/>
        <end position="1393"/>
    </location>
</feature>
<feature type="compositionally biased region" description="Polar residues" evidence="3">
    <location>
        <begin position="816"/>
        <end position="829"/>
    </location>
</feature>
<feature type="region of interest" description="Disordered" evidence="3">
    <location>
        <begin position="427"/>
        <end position="447"/>
    </location>
</feature>
<dbReference type="Gene3D" id="2.30.30.40">
    <property type="entry name" value="SH3 Domains"/>
    <property type="match status" value="1"/>
</dbReference>
<accession>A0A9R0EBS3</accession>
<feature type="region of interest" description="Disordered" evidence="3">
    <location>
        <begin position="1"/>
        <end position="26"/>
    </location>
</feature>
<reference evidence="7" key="1">
    <citation type="submission" date="2025-08" db="UniProtKB">
        <authorList>
            <consortium name="RefSeq"/>
        </authorList>
    </citation>
    <scope>IDENTIFICATION</scope>
    <source>
        <tissue evidence="7">Whole larval tissue</tissue>
    </source>
</reference>
<evidence type="ECO:0000256" key="1">
    <source>
        <dbReference type="ARBA" id="ARBA00022443"/>
    </source>
</evidence>
<feature type="region of interest" description="Disordered" evidence="3">
    <location>
        <begin position="955"/>
        <end position="985"/>
    </location>
</feature>
<feature type="region of interest" description="Disordered" evidence="3">
    <location>
        <begin position="369"/>
        <end position="399"/>
    </location>
</feature>
<feature type="compositionally biased region" description="Polar residues" evidence="3">
    <location>
        <begin position="1322"/>
        <end position="1332"/>
    </location>
</feature>
<dbReference type="InterPro" id="IPR047343">
    <property type="entry name" value="RUSC1_2"/>
</dbReference>
<dbReference type="GO" id="GO:0031410">
    <property type="term" value="C:cytoplasmic vesicle"/>
    <property type="evidence" value="ECO:0007669"/>
    <property type="project" value="TreeGrafter"/>
</dbReference>
<evidence type="ECO:0000256" key="3">
    <source>
        <dbReference type="SAM" id="MobiDB-lite"/>
    </source>
</evidence>
<evidence type="ECO:0000259" key="4">
    <source>
        <dbReference type="PROSITE" id="PS50002"/>
    </source>
</evidence>
<feature type="compositionally biased region" description="Basic and acidic residues" evidence="3">
    <location>
        <begin position="727"/>
        <end position="736"/>
    </location>
</feature>
<dbReference type="PANTHER" id="PTHR15591">
    <property type="entry name" value="RUN AND SH3 DOMAIN CONTAINING"/>
    <property type="match status" value="1"/>
</dbReference>
<dbReference type="SMART" id="SM00326">
    <property type="entry name" value="SH3"/>
    <property type="match status" value="1"/>
</dbReference>